<organism evidence="2 3">
    <name type="scientific">Actinomadura rubteroloni</name>
    <dbReference type="NCBI Taxonomy" id="1926885"/>
    <lineage>
        <taxon>Bacteria</taxon>
        <taxon>Bacillati</taxon>
        <taxon>Actinomycetota</taxon>
        <taxon>Actinomycetes</taxon>
        <taxon>Streptosporangiales</taxon>
        <taxon>Thermomonosporaceae</taxon>
        <taxon>Actinomadura</taxon>
    </lineage>
</organism>
<reference evidence="2 3" key="1">
    <citation type="journal article" date="2017" name="Chemistry">
        <title>Isolation, Biosynthesis and Chemical Modifications of Rubterolones A-F: Rare Tropolone Alkaloids from Actinomadura sp. 5-2.</title>
        <authorList>
            <person name="Guo H."/>
            <person name="Benndorf R."/>
            <person name="Leichnitz D."/>
            <person name="Klassen J.L."/>
            <person name="Vollmers J."/>
            <person name="Gorls H."/>
            <person name="Steinacker M."/>
            <person name="Weigel C."/>
            <person name="Dahse H.M."/>
            <person name="Kaster A.K."/>
            <person name="de Beer Z.W."/>
            <person name="Poulsen M."/>
            <person name="Beemelmanns C."/>
        </authorList>
    </citation>
    <scope>NUCLEOTIDE SEQUENCE [LARGE SCALE GENOMIC DNA]</scope>
    <source>
        <strain evidence="2 3">5-2</strain>
    </source>
</reference>
<sequence>MAQMTTPTTAWRKSVRCGGSATCVEVAALAAGLVGARDSKQGPAAPALAVRPAGWASFVSRVRAGAFDL</sequence>
<name>A0A2P4UJX3_9ACTN</name>
<evidence type="ECO:0000313" key="3">
    <source>
        <dbReference type="Proteomes" id="UP000242367"/>
    </source>
</evidence>
<dbReference type="AlphaFoldDB" id="A0A2P4UJX3"/>
<evidence type="ECO:0000313" key="2">
    <source>
        <dbReference type="EMBL" id="POM25342.1"/>
    </source>
</evidence>
<dbReference type="Proteomes" id="UP000242367">
    <property type="component" value="Unassembled WGS sequence"/>
</dbReference>
<gene>
    <name evidence="2" type="ORF">BTM25_39860</name>
</gene>
<dbReference type="InterPro" id="IPR007278">
    <property type="entry name" value="DUF397"/>
</dbReference>
<comment type="caution">
    <text evidence="2">The sequence shown here is derived from an EMBL/GenBank/DDBJ whole genome shotgun (WGS) entry which is preliminary data.</text>
</comment>
<proteinExistence type="predicted"/>
<protein>
    <recommendedName>
        <fullName evidence="1">DUF397 domain-containing protein</fullName>
    </recommendedName>
</protein>
<evidence type="ECO:0000259" key="1">
    <source>
        <dbReference type="Pfam" id="PF04149"/>
    </source>
</evidence>
<keyword evidence="3" id="KW-1185">Reference proteome</keyword>
<dbReference type="EMBL" id="MTBP01000002">
    <property type="protein sequence ID" value="POM25342.1"/>
    <property type="molecule type" value="Genomic_DNA"/>
</dbReference>
<accession>A0A2P4UJX3</accession>
<feature type="domain" description="DUF397" evidence="1">
    <location>
        <begin position="10"/>
        <end position="63"/>
    </location>
</feature>
<dbReference type="Pfam" id="PF04149">
    <property type="entry name" value="DUF397"/>
    <property type="match status" value="1"/>
</dbReference>